<sequence length="261" mass="28520">MDRRRISALAHADHPVAAPLSDTSVARLLDRALRDRAVRDGAERDRDLRILDLGCGEAAWLVRAVEGRPGVRAHGVDLDAGTLARARDGIAARGLGDRVTLHAQDARAFVADEPFDLVLCVGATHAFGGLLPTLEAVRRHLAPGGTALIGDAFWERAPGQGTLDAGFEADDYTDLGTTVDRIVADGWTPVYGHISTTEEWDEYEWSWTGSLSRWALDHPDDPDSGEALRAAAEHRSGWLHGYRRTLGFVTLLLRWTPDQLH</sequence>
<dbReference type="Proteomes" id="UP001602058">
    <property type="component" value="Unassembled WGS sequence"/>
</dbReference>
<keyword evidence="2" id="KW-0489">Methyltransferase</keyword>
<evidence type="ECO:0000313" key="3">
    <source>
        <dbReference type="Proteomes" id="UP001602058"/>
    </source>
</evidence>
<evidence type="ECO:0000259" key="1">
    <source>
        <dbReference type="Pfam" id="PF13649"/>
    </source>
</evidence>
<dbReference type="GO" id="GO:0008168">
    <property type="term" value="F:methyltransferase activity"/>
    <property type="evidence" value="ECO:0007669"/>
    <property type="project" value="UniProtKB-KW"/>
</dbReference>
<reference evidence="2 3" key="1">
    <citation type="submission" date="2024-10" db="EMBL/GenBank/DDBJ databases">
        <title>The Natural Products Discovery Center: Release of the First 8490 Sequenced Strains for Exploring Actinobacteria Biosynthetic Diversity.</title>
        <authorList>
            <person name="Kalkreuter E."/>
            <person name="Kautsar S.A."/>
            <person name="Yang D."/>
            <person name="Bader C.D."/>
            <person name="Teijaro C.N."/>
            <person name="Fluegel L."/>
            <person name="Davis C.M."/>
            <person name="Simpson J.R."/>
            <person name="Lauterbach L."/>
            <person name="Steele A.D."/>
            <person name="Gui C."/>
            <person name="Meng S."/>
            <person name="Li G."/>
            <person name="Viehrig K."/>
            <person name="Ye F."/>
            <person name="Su P."/>
            <person name="Kiefer A.F."/>
            <person name="Nichols A."/>
            <person name="Cepeda A.J."/>
            <person name="Yan W."/>
            <person name="Fan B."/>
            <person name="Jiang Y."/>
            <person name="Adhikari A."/>
            <person name="Zheng C.-J."/>
            <person name="Schuster L."/>
            <person name="Cowan T.M."/>
            <person name="Smanski M.J."/>
            <person name="Chevrette M.G."/>
            <person name="De Carvalho L.P.S."/>
            <person name="Shen B."/>
        </authorList>
    </citation>
    <scope>NUCLEOTIDE SEQUENCE [LARGE SCALE GENOMIC DNA]</scope>
    <source>
        <strain evidence="2 3">NPDC001390</strain>
    </source>
</reference>
<dbReference type="EMBL" id="JBIAWJ010000012">
    <property type="protein sequence ID" value="MFF4524350.1"/>
    <property type="molecule type" value="Genomic_DNA"/>
</dbReference>
<dbReference type="PANTHER" id="PTHR43667">
    <property type="entry name" value="CYCLOPROPANE-FATTY-ACYL-PHOSPHOLIPID SYNTHASE"/>
    <property type="match status" value="1"/>
</dbReference>
<dbReference type="InterPro" id="IPR050723">
    <property type="entry name" value="CFA/CMAS"/>
</dbReference>
<dbReference type="Pfam" id="PF13649">
    <property type="entry name" value="Methyltransf_25"/>
    <property type="match status" value="1"/>
</dbReference>
<dbReference type="EC" id="2.1.1.-" evidence="2"/>
<protein>
    <submittedName>
        <fullName evidence="2">SAM-dependent methyltransferase</fullName>
        <ecNumber evidence="2">2.1.1.-</ecNumber>
    </submittedName>
</protein>
<dbReference type="SUPFAM" id="SSF53335">
    <property type="entry name" value="S-adenosyl-L-methionine-dependent methyltransferases"/>
    <property type="match status" value="1"/>
</dbReference>
<dbReference type="PANTHER" id="PTHR43667:SF2">
    <property type="entry name" value="FATTY ACID C-METHYL TRANSFERASE"/>
    <property type="match status" value="1"/>
</dbReference>
<keyword evidence="2" id="KW-0808">Transferase</keyword>
<proteinExistence type="predicted"/>
<keyword evidence="3" id="KW-1185">Reference proteome</keyword>
<dbReference type="GO" id="GO:0032259">
    <property type="term" value="P:methylation"/>
    <property type="evidence" value="ECO:0007669"/>
    <property type="project" value="UniProtKB-KW"/>
</dbReference>
<dbReference type="CDD" id="cd02440">
    <property type="entry name" value="AdoMet_MTases"/>
    <property type="match status" value="1"/>
</dbReference>
<accession>A0ABW6ULN2</accession>
<feature type="domain" description="Methyltransferase" evidence="1">
    <location>
        <begin position="50"/>
        <end position="145"/>
    </location>
</feature>
<dbReference type="RefSeq" id="WP_387889090.1">
    <property type="nucleotide sequence ID" value="NZ_JBIAWJ010000012.1"/>
</dbReference>
<dbReference type="Gene3D" id="3.40.50.150">
    <property type="entry name" value="Vaccinia Virus protein VP39"/>
    <property type="match status" value="1"/>
</dbReference>
<dbReference type="InterPro" id="IPR041698">
    <property type="entry name" value="Methyltransf_25"/>
</dbReference>
<gene>
    <name evidence="2" type="ORF">ACFY1D_23455</name>
</gene>
<organism evidence="2 3">
    <name type="scientific">Streptomyces bluensis</name>
    <dbReference type="NCBI Taxonomy" id="33897"/>
    <lineage>
        <taxon>Bacteria</taxon>
        <taxon>Bacillati</taxon>
        <taxon>Actinomycetota</taxon>
        <taxon>Actinomycetes</taxon>
        <taxon>Kitasatosporales</taxon>
        <taxon>Streptomycetaceae</taxon>
        <taxon>Streptomyces</taxon>
    </lineage>
</organism>
<evidence type="ECO:0000313" key="2">
    <source>
        <dbReference type="EMBL" id="MFF4524350.1"/>
    </source>
</evidence>
<name>A0ABW6ULN2_9ACTN</name>
<comment type="caution">
    <text evidence="2">The sequence shown here is derived from an EMBL/GenBank/DDBJ whole genome shotgun (WGS) entry which is preliminary data.</text>
</comment>
<dbReference type="InterPro" id="IPR029063">
    <property type="entry name" value="SAM-dependent_MTases_sf"/>
</dbReference>